<accession>A0A8H6HUW6</accession>
<protein>
    <submittedName>
        <fullName evidence="2">Uncharacterized protein</fullName>
    </submittedName>
</protein>
<evidence type="ECO:0000313" key="2">
    <source>
        <dbReference type="EMBL" id="KAF6753281.1"/>
    </source>
</evidence>
<dbReference type="AlphaFoldDB" id="A0A8H6HUW6"/>
<feature type="compositionally biased region" description="Polar residues" evidence="1">
    <location>
        <begin position="211"/>
        <end position="225"/>
    </location>
</feature>
<reference evidence="2 3" key="1">
    <citation type="submission" date="2020-07" db="EMBL/GenBank/DDBJ databases">
        <title>Comparative genomics of pyrophilous fungi reveals a link between fire events and developmental genes.</title>
        <authorList>
            <consortium name="DOE Joint Genome Institute"/>
            <person name="Steindorff A.S."/>
            <person name="Carver A."/>
            <person name="Calhoun S."/>
            <person name="Stillman K."/>
            <person name="Liu H."/>
            <person name="Lipzen A."/>
            <person name="Pangilinan J."/>
            <person name="Labutti K."/>
            <person name="Bruns T.D."/>
            <person name="Grigoriev I.V."/>
        </authorList>
    </citation>
    <scope>NUCLEOTIDE SEQUENCE [LARGE SCALE GENOMIC DNA]</scope>
    <source>
        <strain evidence="2 3">CBS 144469</strain>
    </source>
</reference>
<name>A0A8H6HUW6_9AGAR</name>
<organism evidence="2 3">
    <name type="scientific">Ephemerocybe angulata</name>
    <dbReference type="NCBI Taxonomy" id="980116"/>
    <lineage>
        <taxon>Eukaryota</taxon>
        <taxon>Fungi</taxon>
        <taxon>Dikarya</taxon>
        <taxon>Basidiomycota</taxon>
        <taxon>Agaricomycotina</taxon>
        <taxon>Agaricomycetes</taxon>
        <taxon>Agaricomycetidae</taxon>
        <taxon>Agaricales</taxon>
        <taxon>Agaricineae</taxon>
        <taxon>Psathyrellaceae</taxon>
        <taxon>Ephemerocybe</taxon>
    </lineage>
</organism>
<dbReference type="OrthoDB" id="2911012at2759"/>
<gene>
    <name evidence="2" type="ORF">DFP72DRAFT_1046735</name>
</gene>
<comment type="caution">
    <text evidence="2">The sequence shown here is derived from an EMBL/GenBank/DDBJ whole genome shotgun (WGS) entry which is preliminary data.</text>
</comment>
<evidence type="ECO:0000256" key="1">
    <source>
        <dbReference type="SAM" id="MobiDB-lite"/>
    </source>
</evidence>
<keyword evidence="3" id="KW-1185">Reference proteome</keyword>
<dbReference type="Proteomes" id="UP000521943">
    <property type="component" value="Unassembled WGS sequence"/>
</dbReference>
<proteinExistence type="predicted"/>
<feature type="compositionally biased region" description="Basic and acidic residues" evidence="1">
    <location>
        <begin position="201"/>
        <end position="210"/>
    </location>
</feature>
<dbReference type="EMBL" id="JACGCI010000040">
    <property type="protein sequence ID" value="KAF6753281.1"/>
    <property type="molecule type" value="Genomic_DNA"/>
</dbReference>
<evidence type="ECO:0000313" key="3">
    <source>
        <dbReference type="Proteomes" id="UP000521943"/>
    </source>
</evidence>
<feature type="region of interest" description="Disordered" evidence="1">
    <location>
        <begin position="178"/>
        <end position="248"/>
    </location>
</feature>
<sequence length="410" mass="43811">MSLSIMKNTVTSPVRSMMTRPGKTRSILRRPAGLPLSPTPFPYHASFSVLASAGSKSPHVQFMSSPQLVATFTTHSSDTYDRAPIKVSPNPLELPSRGDRYFSPSLAEFKLSAPPKPKATVQKRLDSILRSSQQCASPAITEFEDPRSPKVATDVAHQIRFAALDIAAPAHAPRDLKGSIASYPRSPYPSAGIPSEVEASEEAKPVRRMSDSSVELPTRSMTVSTAPRKARGPASFTPIPSPLQQSFKNPMKTPLTASLQRSHRPAPLAISPQDDATALSDAFWDAVTLESETPMVTALEYPESAMDMEEVNLQSPNVAMKSPGLGLVFGTQDGGVWSPAAAPKQPAARESLLRSALMSPGKAAFTRVKRSYIASPSPNDPFASFPSFAAALTMAQSDPAITYPAPVAMA</sequence>